<dbReference type="InterPro" id="IPR038535">
    <property type="entry name" value="CNOT1_TTP_bind_sf"/>
</dbReference>
<keyword evidence="6" id="KW-1185">Reference proteome</keyword>
<accession>S7WA74</accession>
<dbReference type="GO" id="GO:0017148">
    <property type="term" value="P:negative regulation of translation"/>
    <property type="evidence" value="ECO:0007669"/>
    <property type="project" value="InterPro"/>
</dbReference>
<dbReference type="CDD" id="cd20710">
    <property type="entry name" value="NOT1_connector"/>
    <property type="match status" value="1"/>
</dbReference>
<comment type="caution">
    <text evidence="5">The sequence shown here is derived from an EMBL/GenBank/DDBJ whole genome shotgun (WGS) entry which is preliminary data.</text>
</comment>
<proteinExistence type="predicted"/>
<reference evidence="6" key="1">
    <citation type="journal article" date="2013" name="PLoS Genet.">
        <title>The genome of Spraguea lophii and the basis of host-microsporidian interactions.</title>
        <authorList>
            <person name="Campbell S.E."/>
            <person name="Williams T.A."/>
            <person name="Yousuf A."/>
            <person name="Soanes D.M."/>
            <person name="Paszkiewicz K.H."/>
            <person name="Williams B.A.P."/>
        </authorList>
    </citation>
    <scope>NUCLEOTIDE SEQUENCE [LARGE SCALE GENOMIC DNA]</scope>
    <source>
        <strain evidence="6">42_110</strain>
    </source>
</reference>
<evidence type="ECO:0000313" key="6">
    <source>
        <dbReference type="Proteomes" id="UP000014978"/>
    </source>
</evidence>
<dbReference type="OMA" id="VEPTHIE"/>
<name>S7WA74_SPRLO</name>
<dbReference type="InParanoid" id="S7WA74"/>
<evidence type="ECO:0000259" key="4">
    <source>
        <dbReference type="Pfam" id="PF25097"/>
    </source>
</evidence>
<dbReference type="GO" id="GO:0060090">
    <property type="term" value="F:molecular adaptor activity"/>
    <property type="evidence" value="ECO:0007669"/>
    <property type="project" value="TreeGrafter"/>
</dbReference>
<sequence length="1503" mass="176602">MDRDDEELRNFIMEKGILGITETNLESKIRMIMSRRTIGEKEVALVVQFLSAQKKIATHDMIMEILKNSLGHINWLHVFAYMDHPKFFIETNNLLNMIDLWKSMNKDNNFPYHSFFKRWKNTKSQINFINIIIECDEINNISNNVFLTRILKEDKERRFVNTECNFNCVELFSLIRELNYVAGIKKIYQKSSQWCLIGLILITPYSNDLFRSYLLPKIQENDQVLSILFNINKGILINHISNSNLELSKIHNICVTQKMFPYIADSLTPPFFSFEIIFLSCRKKLIDLNLFISNALNSKKDAAANVLINYFLEKFKQVERGIVKEDIRRENEYYPLNYELILTAIQCLEQHIKQYNRETVSAFNKFKNTLPTEIKSMIDKKSNYENEANNFLGTIISGNRTVSEGISAINRYKDKNFVMKIYSVLIDNYTNFQQIPNKKEIATLYGKLLENNVLPTFYAKRLLNNIYISLRNNEETREYEFALRILEIFSDNIDKYPKFKADVEKIDSVKEFINEKKNIYVLEEALLTDVGIYEILDIIIPIDSVNLKDSVKWEEVNNIVSNENLENKTIYFNDQLVIRGILEDRIMVENPESLVKIIFGLNIYDSFLKSTFELINLMLTFKFAEENIYMKKLGILIGKLTIGLDKLFTFHLFDVKEFFVKAIKARRSRFYVYFIIGFLIGGEDSQIFRPKNPYIMRLLFMLSEVMEYSGQTVKNDIESFLNATLNIKEIREYDKNEKLRNIIKEYTTLDASKVSYLSNYRITIGEKVELEQILRYIIGMAIDFSIKEITFIIEEKIKGITMGSTEKILQCKNITEKILGTQNFHKKIDMLAENIEKAGKATFNNIEGDLNSLQTIFRINLIRSLVHVSAHEPIRASICGNIAHFIKLANLTLDTNYIQKIAEENIEICCDIITRHTVRIFDNNQPIDYTNPYISSISLFDPVNYKKLALEPLKFTEYNEIKERLIQISKKNPRKSVVHIKNEWELIEQKLDNECIPYDQLIDDINNLLTYIKESSTSDNLAELLSKKVISYILRKNCINLEYMMYTLSEIFKFSFKAQTSVISWVVYSKDEKKFNVTLISSFINYNLINISELDSNLSKLLKSDKYLSFALILLRKLIFEYYCSPYDFIKSIEALCLVNEQKFDVRIYNILKVVSDMVIEGKPNITLEKYLHYFNTLIPESPIVFTREFVNTLLNGSWDFFLKNYRSTSLYAFNAIDHFSIILSKKEYITTGIDVFTDFLVQAIEKGNFTFQKIYARFIYNIMKLNSLYFINMERTEENTEIDEMKGLAFIGATQEIISKEEQYHLLRDCYYTQQLLCYNNKPIKKEINKKNPEESDTLTTIQPEDYKNILFLRNNSKEDLVIKNLSEYFISEPSFKNLLSELLLTITPKNIPSFTASYINLCTNELVFSLNEKTLFLISKEILFVLKYLDHKDNILIGNIIRFFACLKKHNSSFIYNYSIYLSFYTYSKFHYLKNVFNRDKRKLDKNKDSLRKEKLGKKII</sequence>
<feature type="domain" description="CCR4-NOT transcription complex subunit 1 TTP binding" evidence="2">
    <location>
        <begin position="364"/>
        <end position="513"/>
    </location>
</feature>
<protein>
    <submittedName>
        <fullName evidence="5">Not1 negative regulator of transcription</fullName>
    </submittedName>
</protein>
<dbReference type="GO" id="GO:0000288">
    <property type="term" value="P:nuclear-transcribed mRNA catabolic process, deadenylation-dependent decay"/>
    <property type="evidence" value="ECO:0007669"/>
    <property type="project" value="TreeGrafter"/>
</dbReference>
<dbReference type="GO" id="GO:0000932">
    <property type="term" value="C:P-body"/>
    <property type="evidence" value="ECO:0007669"/>
    <property type="project" value="TreeGrafter"/>
</dbReference>
<dbReference type="PANTHER" id="PTHR13162">
    <property type="entry name" value="CCR4-NOT TRANSCRIPTION COMPLEX"/>
    <property type="match status" value="1"/>
</dbReference>
<dbReference type="EMBL" id="ATCN01000126">
    <property type="protein sequence ID" value="EPR79756.1"/>
    <property type="molecule type" value="Genomic_DNA"/>
</dbReference>
<dbReference type="STRING" id="1358809.S7WA74"/>
<dbReference type="HOGENOM" id="CLU_004563_0_0_1"/>
<dbReference type="GO" id="GO:0030015">
    <property type="term" value="C:CCR4-NOT core complex"/>
    <property type="evidence" value="ECO:0007669"/>
    <property type="project" value="InterPro"/>
</dbReference>
<dbReference type="Pfam" id="PF16415">
    <property type="entry name" value="CNOT1_CAF1_bind"/>
    <property type="match status" value="1"/>
</dbReference>
<dbReference type="InterPro" id="IPR032193">
    <property type="entry name" value="CNOT1_TTP_bind"/>
</dbReference>
<dbReference type="Proteomes" id="UP000014978">
    <property type="component" value="Unassembled WGS sequence"/>
</dbReference>
<evidence type="ECO:0000259" key="3">
    <source>
        <dbReference type="Pfam" id="PF16418"/>
    </source>
</evidence>
<organism evidence="5 6">
    <name type="scientific">Spraguea lophii (strain 42_110)</name>
    <name type="common">Microsporidian parasite</name>
    <dbReference type="NCBI Taxonomy" id="1358809"/>
    <lineage>
        <taxon>Eukaryota</taxon>
        <taxon>Fungi</taxon>
        <taxon>Fungi incertae sedis</taxon>
        <taxon>Microsporidia</taxon>
        <taxon>Spragueidae</taxon>
        <taxon>Spraguea</taxon>
    </lineage>
</organism>
<gene>
    <name evidence="5" type="ORF">SLOPH_1398</name>
</gene>
<feature type="domain" description="CCR4-NOT transcription complex subunit 1-like NOT1 connector" evidence="4">
    <location>
        <begin position="1048"/>
        <end position="1137"/>
    </location>
</feature>
<dbReference type="InterPro" id="IPR032191">
    <property type="entry name" value="CNOT1_CAF1_bind"/>
</dbReference>
<dbReference type="FunCoup" id="S7WA74">
    <property type="interactions" value="234"/>
</dbReference>
<dbReference type="Pfam" id="PF16417">
    <property type="entry name" value="CNOT1_TTP_bind"/>
    <property type="match status" value="1"/>
</dbReference>
<evidence type="ECO:0000259" key="1">
    <source>
        <dbReference type="Pfam" id="PF16415"/>
    </source>
</evidence>
<evidence type="ECO:0000313" key="5">
    <source>
        <dbReference type="EMBL" id="EPR79756.1"/>
    </source>
</evidence>
<feature type="domain" description="CCR4-NOT transcription complex subunit 1 HEAT repeat" evidence="3">
    <location>
        <begin position="207"/>
        <end position="348"/>
    </location>
</feature>
<feature type="non-terminal residue" evidence="5">
    <location>
        <position position="1503"/>
    </location>
</feature>
<dbReference type="Pfam" id="PF16418">
    <property type="entry name" value="CNOT1_HEAT"/>
    <property type="match status" value="1"/>
</dbReference>
<dbReference type="PANTHER" id="PTHR13162:SF8">
    <property type="entry name" value="CCR4-NOT TRANSCRIPTION COMPLEX SUBUNIT 1"/>
    <property type="match status" value="1"/>
</dbReference>
<dbReference type="Gene3D" id="1.25.40.180">
    <property type="match status" value="1"/>
</dbReference>
<dbReference type="VEuPathDB" id="MicrosporidiaDB:SLOPH_1398"/>
<dbReference type="Gene3D" id="1.25.40.840">
    <property type="entry name" value="CCR4-NOT transcription complex subunit 1 TTP binding domain"/>
    <property type="match status" value="1"/>
</dbReference>
<evidence type="ECO:0000259" key="2">
    <source>
        <dbReference type="Pfam" id="PF16417"/>
    </source>
</evidence>
<dbReference type="InterPro" id="IPR040398">
    <property type="entry name" value="Not1"/>
</dbReference>
<dbReference type="OrthoDB" id="1933107at2759"/>
<dbReference type="InterPro" id="IPR032194">
    <property type="entry name" value="CNOT1_HEAT"/>
</dbReference>
<dbReference type="Pfam" id="PF25097">
    <property type="entry name" value="ARM_Cnot1"/>
    <property type="match status" value="1"/>
</dbReference>
<feature type="domain" description="CCR4-NOT transcription complex subunit 1 CAF1-binding" evidence="1">
    <location>
        <begin position="552"/>
        <end position="731"/>
    </location>
</feature>
<dbReference type="InterPro" id="IPR055454">
    <property type="entry name" value="CNOT1-like_NOT1_connector"/>
</dbReference>